<keyword evidence="11" id="KW-1185">Reference proteome</keyword>
<dbReference type="PROSITE" id="PS50893">
    <property type="entry name" value="ABC_TRANSPORTER_2"/>
    <property type="match status" value="1"/>
</dbReference>
<keyword evidence="3" id="KW-0547">Nucleotide-binding</keyword>
<dbReference type="InterPro" id="IPR036640">
    <property type="entry name" value="ABC1_TM_sf"/>
</dbReference>
<feature type="transmembrane region" description="Helical" evidence="7">
    <location>
        <begin position="259"/>
        <end position="276"/>
    </location>
</feature>
<proteinExistence type="predicted"/>
<accession>A0A6N6VYC9</accession>
<dbReference type="RefSeq" id="WP_153419373.1">
    <property type="nucleotide sequence ID" value="NZ_WFLM01000002.1"/>
</dbReference>
<evidence type="ECO:0000313" key="10">
    <source>
        <dbReference type="EMBL" id="KAB8039836.1"/>
    </source>
</evidence>
<reference evidence="10 11" key="1">
    <citation type="submission" date="2019-10" db="EMBL/GenBank/DDBJ databases">
        <title>New species of Slilvanegrellaceae.</title>
        <authorList>
            <person name="Pitt A."/>
            <person name="Hahn M.W."/>
        </authorList>
    </citation>
    <scope>NUCLEOTIDE SEQUENCE [LARGE SCALE GENOMIC DNA]</scope>
    <source>
        <strain evidence="10 11">SP-Ram-0.45-NSY-1</strain>
    </source>
</reference>
<dbReference type="Proteomes" id="UP000437748">
    <property type="component" value="Unassembled WGS sequence"/>
</dbReference>
<keyword evidence="4 10" id="KW-0067">ATP-binding</keyword>
<dbReference type="PANTHER" id="PTHR43394:SF1">
    <property type="entry name" value="ATP-BINDING CASSETTE SUB-FAMILY B MEMBER 10, MITOCHONDRIAL"/>
    <property type="match status" value="1"/>
</dbReference>
<dbReference type="InterPro" id="IPR003439">
    <property type="entry name" value="ABC_transporter-like_ATP-bd"/>
</dbReference>
<dbReference type="SMART" id="SM00382">
    <property type="entry name" value="AAA"/>
    <property type="match status" value="1"/>
</dbReference>
<dbReference type="PROSITE" id="PS50929">
    <property type="entry name" value="ABC_TM1F"/>
    <property type="match status" value="1"/>
</dbReference>
<feature type="domain" description="ABC transporter" evidence="8">
    <location>
        <begin position="368"/>
        <end position="577"/>
    </location>
</feature>
<evidence type="ECO:0000256" key="3">
    <source>
        <dbReference type="ARBA" id="ARBA00022741"/>
    </source>
</evidence>
<comment type="caution">
    <text evidence="10">The sequence shown here is derived from an EMBL/GenBank/DDBJ whole genome shotgun (WGS) entry which is preliminary data.</text>
</comment>
<keyword evidence="2 7" id="KW-0812">Transmembrane</keyword>
<evidence type="ECO:0000256" key="4">
    <source>
        <dbReference type="ARBA" id="ARBA00022840"/>
    </source>
</evidence>
<dbReference type="SUPFAM" id="SSF52540">
    <property type="entry name" value="P-loop containing nucleoside triphosphate hydrolases"/>
    <property type="match status" value="1"/>
</dbReference>
<dbReference type="GO" id="GO:0016887">
    <property type="term" value="F:ATP hydrolysis activity"/>
    <property type="evidence" value="ECO:0007669"/>
    <property type="project" value="InterPro"/>
</dbReference>
<dbReference type="EMBL" id="WFLM01000002">
    <property type="protein sequence ID" value="KAB8039836.1"/>
    <property type="molecule type" value="Genomic_DNA"/>
</dbReference>
<evidence type="ECO:0000259" key="9">
    <source>
        <dbReference type="PROSITE" id="PS50929"/>
    </source>
</evidence>
<dbReference type="PANTHER" id="PTHR43394">
    <property type="entry name" value="ATP-DEPENDENT PERMEASE MDL1, MITOCHONDRIAL"/>
    <property type="match status" value="1"/>
</dbReference>
<keyword evidence="6 7" id="KW-0472">Membrane</keyword>
<evidence type="ECO:0000256" key="7">
    <source>
        <dbReference type="SAM" id="Phobius"/>
    </source>
</evidence>
<feature type="transmembrane region" description="Helical" evidence="7">
    <location>
        <begin position="282"/>
        <end position="305"/>
    </location>
</feature>
<comment type="subcellular location">
    <subcellularLocation>
        <location evidence="1">Cell membrane</location>
        <topology evidence="1">Multi-pass membrane protein</topology>
    </subcellularLocation>
</comment>
<evidence type="ECO:0000313" key="11">
    <source>
        <dbReference type="Proteomes" id="UP000437748"/>
    </source>
</evidence>
<organism evidence="10 11">
    <name type="scientific">Silvanigrella paludirubra</name>
    <dbReference type="NCBI Taxonomy" id="2499159"/>
    <lineage>
        <taxon>Bacteria</taxon>
        <taxon>Pseudomonadati</taxon>
        <taxon>Bdellovibrionota</taxon>
        <taxon>Oligoflexia</taxon>
        <taxon>Silvanigrellales</taxon>
        <taxon>Silvanigrellaceae</taxon>
        <taxon>Silvanigrella</taxon>
    </lineage>
</organism>
<evidence type="ECO:0000256" key="5">
    <source>
        <dbReference type="ARBA" id="ARBA00022989"/>
    </source>
</evidence>
<evidence type="ECO:0000256" key="1">
    <source>
        <dbReference type="ARBA" id="ARBA00004651"/>
    </source>
</evidence>
<keyword evidence="5 7" id="KW-1133">Transmembrane helix</keyword>
<evidence type="ECO:0000256" key="6">
    <source>
        <dbReference type="ARBA" id="ARBA00023136"/>
    </source>
</evidence>
<feature type="transmembrane region" description="Helical" evidence="7">
    <location>
        <begin position="170"/>
        <end position="187"/>
    </location>
</feature>
<dbReference type="InterPro" id="IPR003593">
    <property type="entry name" value="AAA+_ATPase"/>
</dbReference>
<evidence type="ECO:0000256" key="2">
    <source>
        <dbReference type="ARBA" id="ARBA00022692"/>
    </source>
</evidence>
<gene>
    <name evidence="10" type="ORF">GCL60_06120</name>
</gene>
<dbReference type="Gene3D" id="3.40.50.300">
    <property type="entry name" value="P-loop containing nucleotide triphosphate hydrolases"/>
    <property type="match status" value="1"/>
</dbReference>
<name>A0A6N6VYC9_9BACT</name>
<dbReference type="PROSITE" id="PS00211">
    <property type="entry name" value="ABC_TRANSPORTER_1"/>
    <property type="match status" value="1"/>
</dbReference>
<dbReference type="GO" id="GO:0005886">
    <property type="term" value="C:plasma membrane"/>
    <property type="evidence" value="ECO:0007669"/>
    <property type="project" value="UniProtKB-SubCell"/>
</dbReference>
<evidence type="ECO:0000259" key="8">
    <source>
        <dbReference type="PROSITE" id="PS50893"/>
    </source>
</evidence>
<feature type="transmembrane region" description="Helical" evidence="7">
    <location>
        <begin position="141"/>
        <end position="164"/>
    </location>
</feature>
<dbReference type="Gene3D" id="1.20.1560.10">
    <property type="entry name" value="ABC transporter type 1, transmembrane domain"/>
    <property type="match status" value="1"/>
</dbReference>
<dbReference type="AlphaFoldDB" id="A0A6N6VYC9"/>
<dbReference type="InterPro" id="IPR017871">
    <property type="entry name" value="ABC_transporter-like_CS"/>
</dbReference>
<dbReference type="CDD" id="cd03228">
    <property type="entry name" value="ABCC_MRP_Like"/>
    <property type="match status" value="1"/>
</dbReference>
<dbReference type="Pfam" id="PF00005">
    <property type="entry name" value="ABC_tran"/>
    <property type="match status" value="1"/>
</dbReference>
<dbReference type="GO" id="GO:0005524">
    <property type="term" value="F:ATP binding"/>
    <property type="evidence" value="ECO:0007669"/>
    <property type="project" value="UniProtKB-KW"/>
</dbReference>
<dbReference type="InterPro" id="IPR011527">
    <property type="entry name" value="ABC1_TM_dom"/>
</dbReference>
<dbReference type="InterPro" id="IPR039421">
    <property type="entry name" value="Type_1_exporter"/>
</dbReference>
<dbReference type="GO" id="GO:0015421">
    <property type="term" value="F:ABC-type oligopeptide transporter activity"/>
    <property type="evidence" value="ECO:0007669"/>
    <property type="project" value="TreeGrafter"/>
</dbReference>
<feature type="transmembrane region" description="Helical" evidence="7">
    <location>
        <begin position="67"/>
        <end position="86"/>
    </location>
</feature>
<protein>
    <submittedName>
        <fullName evidence="10">ATP-binding cassette domain-containing protein</fullName>
    </submittedName>
</protein>
<dbReference type="SUPFAM" id="SSF90123">
    <property type="entry name" value="ABC transporter transmembrane region"/>
    <property type="match status" value="1"/>
</dbReference>
<dbReference type="InterPro" id="IPR027417">
    <property type="entry name" value="P-loop_NTPase"/>
</dbReference>
<sequence>MDTKAILKNSLNLLGRRGVKYLCFAILAAMGIALVELCISFIIQLLLTSFGFFDNKFKFFGYELPKLSIYFVSSALVIVAIIRFSVQLTTTQTAAFLRDYVLLRLKKNSLYRILYEDDVHEKSSSNINFKLSEVFSKSSEFVLNFTHFIFMFVQSAFLFLMLFIIAWKEAIVATTGIAIIGLAIIYINKNVSRFAKQVPLQQKKLNEGIEKIARNYLFIKLMKKREDEYNSFCDSLKEYSSKSVSANFYSNLSAQTGPFLGIFLLVIIIIISNNIWHTSSVVLLSFIYLLARFVQGLSILTGYFGNSNIFFPQYKLSLESISNSDFKKINKESHLKITFFGPYKDPSDTNKEKKIDSITLSKIESPEIVLENVTFSYPKSTPLFKNINITINKGSQVGLIGSSGTGKSTILMLMTGILQPNSGKIQIDGVPAWEYISKKEARIGYVGPEPYLIKGDLKENLCYGLSRQVNEEEIMETLKLVSLQDFVLEKGLSYKIGENHTGLSAGQKQRVCLARAILNKPSLLILDEATANLDEKNESLIAEALKNIKLSCTTIIVSHRYGILAFADEIIDMKNII</sequence>
<dbReference type="OrthoDB" id="5288711at2"/>
<feature type="transmembrane region" description="Helical" evidence="7">
    <location>
        <begin position="21"/>
        <end position="47"/>
    </location>
</feature>
<feature type="domain" description="ABC transmembrane type-1" evidence="9">
    <location>
        <begin position="24"/>
        <end position="306"/>
    </location>
</feature>